<dbReference type="Pfam" id="PF13181">
    <property type="entry name" value="TPR_8"/>
    <property type="match status" value="1"/>
</dbReference>
<dbReference type="PROSITE" id="PS50005">
    <property type="entry name" value="TPR"/>
    <property type="match status" value="2"/>
</dbReference>
<dbReference type="AlphaFoldDB" id="A0A3B1DXK1"/>
<dbReference type="InterPro" id="IPR011990">
    <property type="entry name" value="TPR-like_helical_dom_sf"/>
</dbReference>
<name>A0A3B1DXK1_9ZZZZ</name>
<dbReference type="Pfam" id="PF13429">
    <property type="entry name" value="TPR_15"/>
    <property type="match status" value="1"/>
</dbReference>
<gene>
    <name evidence="2" type="ORF">MNBD_PLANCTO02-2393</name>
</gene>
<protein>
    <submittedName>
        <fullName evidence="2">Uncharacterized protein</fullName>
    </submittedName>
</protein>
<dbReference type="InterPro" id="IPR019734">
    <property type="entry name" value="TPR_rpt"/>
</dbReference>
<organism evidence="2">
    <name type="scientific">hydrothermal vent metagenome</name>
    <dbReference type="NCBI Taxonomy" id="652676"/>
    <lineage>
        <taxon>unclassified sequences</taxon>
        <taxon>metagenomes</taxon>
        <taxon>ecological metagenomes</taxon>
    </lineage>
</organism>
<sequence>MLIPVSVSRGFTPFLTSLIVCFSACFSVGLQGGSSLHAQQKQPAKANGKSIQLPWLEEPLLLHQPVKQRSPEEQRKLDASAWYMTGQLLQGRNDFRGALQAYKNAVRIDPKSITIHRAIIPLAFSLNQQNDAIDYAKRAVLLDPNDHQLLHQLGIFMYSRRQIPEAIKLLTQAARSKRLNKHSVNNVLLQRDLATIYKVTGDKKKAANAFEVVFDALVNPKKYNLNFRVRSVLNADPRTSFQVVGESFLEDKRFDLAIKAFEQAAKTPRGNPALLSYNLAQVYQKTGKNKKALTEIEKYFSAKLSVKGKSAYELYATILKSLKQEEKLLKKIELLAKNDPENGPVRYYLAERYLEKKQFEQAEKTYREALLLLKNAEGYLGLVKIYRLQKQPEKLLHALETVSQVTTQTAEIDKEIKLISQQKGLVDQLVALGGKWAAGDEPKIRYAHAYLLAKIAAEAKQTKPTIKFYRLALQARPAQATTIYDELGGYLLISQKYDEAAKVFREALNTPAIAGSKPNFLFRISQAYEFGGKTKEALEAIREARKIIPTIALLHYQEGWILYHSKQNDKAITTFEEVINKFPQRQNQSIVRRCRSLLSSIYVQAGNLKKGEEVLEKVYQETPNDPGVNNDLGYLYADHGKNLEKAEAMIRKALKADPENAAFLDSMGWVLYKREKYKEALPYIQKAVKKTTGGDSTLWEHLGDIYIKLKQKEQATNAYKKSLEEAKKSKPLDPKRIKKIEDKLK</sequence>
<dbReference type="SMART" id="SM00028">
    <property type="entry name" value="TPR"/>
    <property type="match status" value="13"/>
</dbReference>
<dbReference type="SUPFAM" id="SSF48452">
    <property type="entry name" value="TPR-like"/>
    <property type="match status" value="3"/>
</dbReference>
<dbReference type="Pfam" id="PF13174">
    <property type="entry name" value="TPR_6"/>
    <property type="match status" value="1"/>
</dbReference>
<accession>A0A3B1DXK1</accession>
<dbReference type="PANTHER" id="PTHR12558">
    <property type="entry name" value="CELL DIVISION CYCLE 16,23,27"/>
    <property type="match status" value="1"/>
</dbReference>
<dbReference type="EMBL" id="UOGL01000592">
    <property type="protein sequence ID" value="VAX41843.1"/>
    <property type="molecule type" value="Genomic_DNA"/>
</dbReference>
<feature type="region of interest" description="Disordered" evidence="1">
    <location>
        <begin position="722"/>
        <end position="745"/>
    </location>
</feature>
<reference evidence="2" key="1">
    <citation type="submission" date="2018-06" db="EMBL/GenBank/DDBJ databases">
        <authorList>
            <person name="Zhirakovskaya E."/>
        </authorList>
    </citation>
    <scope>NUCLEOTIDE SEQUENCE</scope>
</reference>
<dbReference type="PANTHER" id="PTHR12558:SF13">
    <property type="entry name" value="CELL DIVISION CYCLE PROTEIN 27 HOMOLOG"/>
    <property type="match status" value="1"/>
</dbReference>
<evidence type="ECO:0000313" key="2">
    <source>
        <dbReference type="EMBL" id="VAX41843.1"/>
    </source>
</evidence>
<dbReference type="Gene3D" id="1.25.40.10">
    <property type="entry name" value="Tetratricopeptide repeat domain"/>
    <property type="match status" value="4"/>
</dbReference>
<evidence type="ECO:0000256" key="1">
    <source>
        <dbReference type="SAM" id="MobiDB-lite"/>
    </source>
</evidence>
<proteinExistence type="predicted"/>